<evidence type="ECO:0000256" key="6">
    <source>
        <dbReference type="SAM" id="Coils"/>
    </source>
</evidence>
<dbReference type="Gene3D" id="1.10.287.1490">
    <property type="match status" value="3"/>
</dbReference>
<evidence type="ECO:0000259" key="8">
    <source>
        <dbReference type="Pfam" id="PF07989"/>
    </source>
</evidence>
<feature type="region of interest" description="Disordered" evidence="7">
    <location>
        <begin position="482"/>
        <end position="616"/>
    </location>
</feature>
<evidence type="ECO:0000313" key="10">
    <source>
        <dbReference type="EMBL" id="MDI1484916.1"/>
    </source>
</evidence>
<dbReference type="InterPro" id="IPR019528">
    <property type="entry name" value="PACT_domain"/>
</dbReference>
<accession>A0AA43QHF3</accession>
<dbReference type="InterPro" id="IPR012943">
    <property type="entry name" value="Cnn_1N"/>
</dbReference>
<dbReference type="EMBL" id="JAPUFD010000001">
    <property type="protein sequence ID" value="MDI1484916.1"/>
    <property type="molecule type" value="Genomic_DNA"/>
</dbReference>
<feature type="domain" description="Centrosomin N-terminal motif 1" evidence="8">
    <location>
        <begin position="155"/>
        <end position="228"/>
    </location>
</feature>
<feature type="compositionally biased region" description="Basic and acidic residues" evidence="7">
    <location>
        <begin position="559"/>
        <end position="607"/>
    </location>
</feature>
<feature type="domain" description="Pericentrin/AKAP-450 centrosomal targeting" evidence="9">
    <location>
        <begin position="1234"/>
        <end position="1333"/>
    </location>
</feature>
<evidence type="ECO:0000313" key="11">
    <source>
        <dbReference type="Proteomes" id="UP001161017"/>
    </source>
</evidence>
<sequence>MISVSEISRYVIVQDNSCAASRIVPVHLKDLMPLNFASSMKIDTLRDSYAMSHLADCLEIPRDSVSKDEVEERRKAVGLETPVFLKATYQGGNSPALPAEASAMYASDFGSSMIGGNGSTPMPQVASSSMQSTPLAVLPKRDATGVLTDQGNVMTLREQEGIIDKIEKENFGLKLKIHFLEDALRRAGPGFNEAALQENTDLKVNGVTMQRELAKCKKTLIQAEQDLEAYRRHLEEVQAKAKKHQADESVRRELEELRTSLQEKEDEVEIFRERLDAADRDREEFNKLRGDIEDLEADIRDKDRQIDERDDEIDRIKAEAKKESEELDEVYEELESDKKRIEELEAADQSKDDNAARLKEAQDELQDALAAQRKAETDLEELQDEMANKSFTTKGLSRQLEEKATKLQTDVNDMRQKHAQLQESFEEKSRQVRKLEDELRSHDQDAGVKYDKLQDQHDLLRHDHDSTIRKCESLNTQLQQTVRELQHKSEEKDLLHSRHDALTSESQALQRDMTRTRAQVNELEESLDQERKHAAENDRRLRAEAMDEINRLSQQSDQLQRELEIKESKFATERDQLESQHRSLQSQKEKSDERADGLQRTIDKLQEVEGTLSNKEMKLQEALASEKQRHQREEDVLNRQITELTSDLEEKRQDIEELRSNLSQAKEDVRTSERDQNALEEKVLALEDEVEVLQNELDDDGAQFVQDKLAATEEEVESLRAELIEARQQLDDVESSRGKEQQDVVSRELQDMRQQLQNIEREKGGFQDQLTSTKQALQKLQGTSAEVEAERDEMRSQLDEMRNQLGDTFKLDQEKTELWTSKMKLDNEVGRLREEKKGLLERMSSVEHELEAEIERASSEESRLKDEISELQKKSTTKTGSRDRELTNANKNVQRLEVRVQELEKLLSSNAHSDDVAAELSTVQNDLSQARAKETEYLQREAAQKNALRELKSKVLDLERRAYEAEVAGLNIESPKSSGAGSAIKSEVAELRSQLVDLRQQLQDSRTKSKDELKSLQRRLVEAEKRLHSDADSFEQQREQLEADLSAAEHERETLQTKNNTATQTITRLRTRISSLEQDISNHRHSATAEHSMVEERRDLHEMLKDAKLQAEDLQIQVDDRESSLEAATAREKEMRAHLRRLREERNNSNQKASVLSTELHHLQSRYESAVNNLSRKQRQWDDERKAITSRVRFANTSVSSLHANDGELVAEMEKRHAMESRGLAKQIQWLHVKLQRETGFREGLVYEKKYLSMQVKMFEACNKADLEILKKIGITPPALPKNARNASAAARLRMSDKLRKGLPLRDKPRPTLKIVGVMMVAIQRMKMDAEEWRGKKEIWESLRKGIIKMKQKRDARKES</sequence>
<dbReference type="GO" id="GO:0005737">
    <property type="term" value="C:cytoplasm"/>
    <property type="evidence" value="ECO:0007669"/>
    <property type="project" value="UniProtKB-ARBA"/>
</dbReference>
<evidence type="ECO:0000256" key="7">
    <source>
        <dbReference type="SAM" id="MobiDB-lite"/>
    </source>
</evidence>
<name>A0AA43QHF3_9LECA</name>
<proteinExistence type="predicted"/>
<feature type="compositionally biased region" description="Basic and acidic residues" evidence="7">
    <location>
        <begin position="852"/>
        <end position="873"/>
    </location>
</feature>
<evidence type="ECO:0000259" key="9">
    <source>
        <dbReference type="Pfam" id="PF10495"/>
    </source>
</evidence>
<gene>
    <name evidence="10" type="ORF">OHK93_000050</name>
</gene>
<feature type="region of interest" description="Disordered" evidence="7">
    <location>
        <begin position="345"/>
        <end position="369"/>
    </location>
</feature>
<evidence type="ECO:0000256" key="3">
    <source>
        <dbReference type="ARBA" id="ARBA00022553"/>
    </source>
</evidence>
<evidence type="ECO:0000256" key="2">
    <source>
        <dbReference type="ARBA" id="ARBA00022490"/>
    </source>
</evidence>
<dbReference type="Proteomes" id="UP001161017">
    <property type="component" value="Unassembled WGS sequence"/>
</dbReference>
<feature type="region of interest" description="Disordered" evidence="7">
    <location>
        <begin position="852"/>
        <end position="889"/>
    </location>
</feature>
<feature type="compositionally biased region" description="Basic and acidic residues" evidence="7">
    <location>
        <begin position="345"/>
        <end position="362"/>
    </location>
</feature>
<dbReference type="Pfam" id="PF07989">
    <property type="entry name" value="Cnn_1N"/>
    <property type="match status" value="1"/>
</dbReference>
<feature type="compositionally biased region" description="Basic and acidic residues" evidence="7">
    <location>
        <begin position="484"/>
        <end position="502"/>
    </location>
</feature>
<protein>
    <submittedName>
        <fullName evidence="10">Uncharacterized protein</fullName>
    </submittedName>
</protein>
<evidence type="ECO:0000256" key="4">
    <source>
        <dbReference type="ARBA" id="ARBA00023054"/>
    </source>
</evidence>
<keyword evidence="2" id="KW-0963">Cytoplasm</keyword>
<keyword evidence="5" id="KW-0206">Cytoskeleton</keyword>
<comment type="subcellular location">
    <subcellularLocation>
        <location evidence="1">Cytoplasm</location>
        <location evidence="1">Cytoskeleton</location>
        <location evidence="1">Microtubule organizing center</location>
    </subcellularLocation>
</comment>
<dbReference type="GO" id="GO:0005815">
    <property type="term" value="C:microtubule organizing center"/>
    <property type="evidence" value="ECO:0007669"/>
    <property type="project" value="UniProtKB-SubCell"/>
</dbReference>
<comment type="caution">
    <text evidence="10">The sequence shown here is derived from an EMBL/GenBank/DDBJ whole genome shotgun (WGS) entry which is preliminary data.</text>
</comment>
<keyword evidence="3" id="KW-0597">Phosphoprotein</keyword>
<keyword evidence="4 6" id="KW-0175">Coiled coil</keyword>
<feature type="coiled-coil region" evidence="6">
    <location>
        <begin position="941"/>
        <end position="1180"/>
    </location>
</feature>
<feature type="compositionally biased region" description="Basic and acidic residues" evidence="7">
    <location>
        <begin position="528"/>
        <end position="550"/>
    </location>
</feature>
<keyword evidence="11" id="KW-1185">Reference proteome</keyword>
<evidence type="ECO:0000256" key="1">
    <source>
        <dbReference type="ARBA" id="ARBA00004267"/>
    </source>
</evidence>
<evidence type="ECO:0000256" key="5">
    <source>
        <dbReference type="ARBA" id="ARBA00023212"/>
    </source>
</evidence>
<dbReference type="Pfam" id="PF10495">
    <property type="entry name" value="PACT_coil_coil"/>
    <property type="match status" value="1"/>
</dbReference>
<reference evidence="10" key="1">
    <citation type="journal article" date="2023" name="Genome Biol. Evol.">
        <title>First Whole Genome Sequence and Flow Cytometry Genome Size Data for the Lichen-Forming Fungus Ramalina farinacea (Ascomycota).</title>
        <authorList>
            <person name="Llewellyn T."/>
            <person name="Mian S."/>
            <person name="Hill R."/>
            <person name="Leitch I.J."/>
            <person name="Gaya E."/>
        </authorList>
    </citation>
    <scope>NUCLEOTIDE SEQUENCE</scope>
    <source>
        <strain evidence="10">LIQ254RAFAR</strain>
    </source>
</reference>
<organism evidence="10 11">
    <name type="scientific">Ramalina farinacea</name>
    <dbReference type="NCBI Taxonomy" id="258253"/>
    <lineage>
        <taxon>Eukaryota</taxon>
        <taxon>Fungi</taxon>
        <taxon>Dikarya</taxon>
        <taxon>Ascomycota</taxon>
        <taxon>Pezizomycotina</taxon>
        <taxon>Lecanoromycetes</taxon>
        <taxon>OSLEUM clade</taxon>
        <taxon>Lecanoromycetidae</taxon>
        <taxon>Lecanorales</taxon>
        <taxon>Lecanorineae</taxon>
        <taxon>Ramalinaceae</taxon>
        <taxon>Ramalina</taxon>
    </lineage>
</organism>
<dbReference type="PANTHER" id="PTHR43941">
    <property type="entry name" value="STRUCTURAL MAINTENANCE OF CHROMOSOMES PROTEIN 2"/>
    <property type="match status" value="1"/>
</dbReference>